<name>A0AAD4FSN4_9GAMM</name>
<dbReference type="AlphaFoldDB" id="A0AAD4FSN4"/>
<accession>A0AAD4FSN4</accession>
<protein>
    <submittedName>
        <fullName evidence="1">Uncharacterized protein</fullName>
    </submittedName>
</protein>
<reference evidence="1" key="2">
    <citation type="submission" date="2015-03" db="EMBL/GenBank/DDBJ databases">
        <title>Genome sequence of Pseudoalteromonas citrea.</title>
        <authorList>
            <person name="Xie B.-B."/>
            <person name="Rong J.-C."/>
            <person name="Qin Q.-L."/>
            <person name="Zhang Y.-Z."/>
        </authorList>
    </citation>
    <scope>NUCLEOTIDE SEQUENCE</scope>
    <source>
        <strain evidence="1">DSM 8771</strain>
    </source>
</reference>
<gene>
    <name evidence="1" type="ORF">PCIT_a0016</name>
</gene>
<dbReference type="Proteomes" id="UP000016487">
    <property type="component" value="Unassembled WGS sequence"/>
</dbReference>
<dbReference type="EMBL" id="AHBZ03000014">
    <property type="protein sequence ID" value="KAF7773708.1"/>
    <property type="molecule type" value="Genomic_DNA"/>
</dbReference>
<sequence>MVLNADMDCATSHCRPLPGLLFSLPHQMQRQPPFLSTPKNHQ</sequence>
<proteinExistence type="predicted"/>
<evidence type="ECO:0000313" key="1">
    <source>
        <dbReference type="EMBL" id="KAF7773708.1"/>
    </source>
</evidence>
<organism evidence="1 2">
    <name type="scientific">Pseudoalteromonas citrea</name>
    <dbReference type="NCBI Taxonomy" id="43655"/>
    <lineage>
        <taxon>Bacteria</taxon>
        <taxon>Pseudomonadati</taxon>
        <taxon>Pseudomonadota</taxon>
        <taxon>Gammaproteobacteria</taxon>
        <taxon>Alteromonadales</taxon>
        <taxon>Pseudoalteromonadaceae</taxon>
        <taxon>Pseudoalteromonas</taxon>
    </lineage>
</organism>
<comment type="caution">
    <text evidence="1">The sequence shown here is derived from an EMBL/GenBank/DDBJ whole genome shotgun (WGS) entry which is preliminary data.</text>
</comment>
<evidence type="ECO:0000313" key="2">
    <source>
        <dbReference type="Proteomes" id="UP000016487"/>
    </source>
</evidence>
<reference evidence="1" key="1">
    <citation type="journal article" date="2012" name="J. Bacteriol.">
        <title>Genome sequences of type strains of seven species of the marine bacterium Pseudoalteromonas.</title>
        <authorList>
            <person name="Xie B.B."/>
            <person name="Shu Y.L."/>
            <person name="Qin Q.L."/>
            <person name="Rong J.C."/>
            <person name="Zhang X.Y."/>
            <person name="Chen X.L."/>
            <person name="Shi M."/>
            <person name="He H.L."/>
            <person name="Zhou B.C."/>
            <person name="Zhang Y.Z."/>
        </authorList>
    </citation>
    <scope>NUCLEOTIDE SEQUENCE</scope>
    <source>
        <strain evidence="1">DSM 8771</strain>
    </source>
</reference>